<dbReference type="GO" id="GO:0016491">
    <property type="term" value="F:oxidoreductase activity"/>
    <property type="evidence" value="ECO:0007669"/>
    <property type="project" value="UniProtKB-KW"/>
</dbReference>
<reference evidence="4 5" key="1">
    <citation type="submission" date="2019-06" db="EMBL/GenBank/DDBJ databases">
        <title>Whole genome sequence for Cellvibrionaceae sp. R142.</title>
        <authorList>
            <person name="Wang G."/>
        </authorList>
    </citation>
    <scope>NUCLEOTIDE SEQUENCE [LARGE SCALE GENOMIC DNA]</scope>
    <source>
        <strain evidence="4 5">R142</strain>
    </source>
</reference>
<name>A0A545TUZ3_9GAMM</name>
<dbReference type="OrthoDB" id="9803333at2"/>
<dbReference type="PANTHER" id="PTHR43618">
    <property type="entry name" value="7-ALPHA-HYDROXYSTEROID DEHYDROGENASE"/>
    <property type="match status" value="1"/>
</dbReference>
<dbReference type="SUPFAM" id="SSF51735">
    <property type="entry name" value="NAD(P)-binding Rossmann-fold domains"/>
    <property type="match status" value="1"/>
</dbReference>
<keyword evidence="2" id="KW-0521">NADP</keyword>
<dbReference type="InterPro" id="IPR002347">
    <property type="entry name" value="SDR_fam"/>
</dbReference>
<keyword evidence="5" id="KW-1185">Reference proteome</keyword>
<dbReference type="Proteomes" id="UP000319732">
    <property type="component" value="Unassembled WGS sequence"/>
</dbReference>
<keyword evidence="3" id="KW-0560">Oxidoreductase</keyword>
<dbReference type="PRINTS" id="PR00081">
    <property type="entry name" value="GDHRDH"/>
</dbReference>
<gene>
    <name evidence="4" type="ORF">FKG94_10050</name>
</gene>
<sequence length="85" mass="9286">MSRNLSARSGSSIRVNAILPGFIETEVSLNTSQEFRDAARRRSAIGRIGVLEDMEGIAVFLASKHSDFMTGQSIVLDGRAIIHPR</sequence>
<evidence type="ECO:0000313" key="5">
    <source>
        <dbReference type="Proteomes" id="UP000319732"/>
    </source>
</evidence>
<dbReference type="InterPro" id="IPR036291">
    <property type="entry name" value="NAD(P)-bd_dom_sf"/>
</dbReference>
<organism evidence="4 5">
    <name type="scientific">Exilibacterium tricleocarpae</name>
    <dbReference type="NCBI Taxonomy" id="2591008"/>
    <lineage>
        <taxon>Bacteria</taxon>
        <taxon>Pseudomonadati</taxon>
        <taxon>Pseudomonadota</taxon>
        <taxon>Gammaproteobacteria</taxon>
        <taxon>Cellvibrionales</taxon>
        <taxon>Cellvibrionaceae</taxon>
        <taxon>Exilibacterium</taxon>
    </lineage>
</organism>
<accession>A0A545TUZ3</accession>
<dbReference type="AlphaFoldDB" id="A0A545TUZ3"/>
<proteinExistence type="inferred from homology"/>
<protein>
    <submittedName>
        <fullName evidence="4">SDR family oxidoreductase</fullName>
    </submittedName>
</protein>
<dbReference type="EMBL" id="VHSG01000009">
    <property type="protein sequence ID" value="TQV81045.1"/>
    <property type="molecule type" value="Genomic_DNA"/>
</dbReference>
<dbReference type="InterPro" id="IPR052178">
    <property type="entry name" value="Sec_Metab_Biosynth_SDR"/>
</dbReference>
<evidence type="ECO:0000313" key="4">
    <source>
        <dbReference type="EMBL" id="TQV81045.1"/>
    </source>
</evidence>
<dbReference type="Gene3D" id="3.40.50.720">
    <property type="entry name" value="NAD(P)-binding Rossmann-like Domain"/>
    <property type="match status" value="1"/>
</dbReference>
<comment type="caution">
    <text evidence="4">The sequence shown here is derived from an EMBL/GenBank/DDBJ whole genome shotgun (WGS) entry which is preliminary data.</text>
</comment>
<dbReference type="Pfam" id="PF13561">
    <property type="entry name" value="adh_short_C2"/>
    <property type="match status" value="1"/>
</dbReference>
<dbReference type="RefSeq" id="WP_142904124.1">
    <property type="nucleotide sequence ID" value="NZ_ML660091.1"/>
</dbReference>
<dbReference type="PANTHER" id="PTHR43618:SF8">
    <property type="entry name" value="7ALPHA-HYDROXYSTEROID DEHYDROGENASE"/>
    <property type="match status" value="1"/>
</dbReference>
<evidence type="ECO:0000256" key="2">
    <source>
        <dbReference type="ARBA" id="ARBA00022857"/>
    </source>
</evidence>
<comment type="similarity">
    <text evidence="1">Belongs to the short-chain dehydrogenases/reductases (SDR) family.</text>
</comment>
<evidence type="ECO:0000256" key="1">
    <source>
        <dbReference type="ARBA" id="ARBA00006484"/>
    </source>
</evidence>
<evidence type="ECO:0000256" key="3">
    <source>
        <dbReference type="ARBA" id="ARBA00023002"/>
    </source>
</evidence>